<keyword evidence="3" id="KW-1185">Reference proteome</keyword>
<keyword evidence="1" id="KW-0472">Membrane</keyword>
<dbReference type="RefSeq" id="WP_281175673.1">
    <property type="nucleotide sequence ID" value="NZ_AVPL01000011.1"/>
</dbReference>
<dbReference type="EMBL" id="AVPL01000011">
    <property type="protein sequence ID" value="KGN41865.1"/>
    <property type="molecule type" value="Genomic_DNA"/>
</dbReference>
<keyword evidence="1" id="KW-0812">Transmembrane</keyword>
<evidence type="ECO:0000313" key="2">
    <source>
        <dbReference type="EMBL" id="KGN41865.1"/>
    </source>
</evidence>
<evidence type="ECO:0000313" key="3">
    <source>
        <dbReference type="Proteomes" id="UP000030013"/>
    </source>
</evidence>
<evidence type="ECO:0000256" key="1">
    <source>
        <dbReference type="SAM" id="Phobius"/>
    </source>
</evidence>
<keyword evidence="1" id="KW-1133">Transmembrane helix</keyword>
<sequence>MTIAGHEIDLARRGLVEVVLSLAVVVLLVLAHGLWRLGDRLSA</sequence>
<accession>A0A0A0JWP2</accession>
<protein>
    <submittedName>
        <fullName evidence="2">Uncharacterized protein</fullName>
    </submittedName>
</protein>
<name>A0A0A0JWP2_9MICO</name>
<dbReference type="Proteomes" id="UP000030013">
    <property type="component" value="Unassembled WGS sequence"/>
</dbReference>
<gene>
    <name evidence="2" type="ORF">N801_04065</name>
</gene>
<organism evidence="2 3">
    <name type="scientific">Knoellia aerolata DSM 18566</name>
    <dbReference type="NCBI Taxonomy" id="1385519"/>
    <lineage>
        <taxon>Bacteria</taxon>
        <taxon>Bacillati</taxon>
        <taxon>Actinomycetota</taxon>
        <taxon>Actinomycetes</taxon>
        <taxon>Micrococcales</taxon>
        <taxon>Intrasporangiaceae</taxon>
        <taxon>Knoellia</taxon>
    </lineage>
</organism>
<feature type="transmembrane region" description="Helical" evidence="1">
    <location>
        <begin position="15"/>
        <end position="35"/>
    </location>
</feature>
<comment type="caution">
    <text evidence="2">The sequence shown here is derived from an EMBL/GenBank/DDBJ whole genome shotgun (WGS) entry which is preliminary data.</text>
</comment>
<reference evidence="2 3" key="1">
    <citation type="submission" date="2013-08" db="EMBL/GenBank/DDBJ databases">
        <title>The genome sequence of Knoellia aerolata.</title>
        <authorList>
            <person name="Zhu W."/>
            <person name="Wang G."/>
        </authorList>
    </citation>
    <scope>NUCLEOTIDE SEQUENCE [LARGE SCALE GENOMIC DNA]</scope>
    <source>
        <strain evidence="2 3">DSM 18566</strain>
    </source>
</reference>
<dbReference type="AlphaFoldDB" id="A0A0A0JWP2"/>
<proteinExistence type="predicted"/>